<name>A0ABR3U3K6_9PEZI</name>
<reference evidence="1 2" key="1">
    <citation type="journal article" date="2023" name="Plant Dis.">
        <title>First Report of Diplodia intermedia Causing Canker and Dieback Diseases on Apple Trees in Canada.</title>
        <authorList>
            <person name="Ellouze W."/>
            <person name="Ilyukhin E."/>
            <person name="Sulman M."/>
            <person name="Ali S."/>
        </authorList>
    </citation>
    <scope>NUCLEOTIDE SEQUENCE [LARGE SCALE GENOMIC DNA]</scope>
    <source>
        <strain evidence="1 2">M45-28</strain>
    </source>
</reference>
<evidence type="ECO:0000313" key="1">
    <source>
        <dbReference type="EMBL" id="KAL1650410.1"/>
    </source>
</evidence>
<evidence type="ECO:0000313" key="2">
    <source>
        <dbReference type="Proteomes" id="UP001521184"/>
    </source>
</evidence>
<dbReference type="Proteomes" id="UP001521184">
    <property type="component" value="Unassembled WGS sequence"/>
</dbReference>
<gene>
    <name evidence="1" type="ORF">SLS58_001228</name>
</gene>
<sequence>MNVDYSSKKSGDFHHLDDIHNLLRPKRTKVGTKVIVNVMLEVRCCEDLNIAILVSDAASVIDTPSQYRTSRMLEGPPRQKLIRNKACRTKEDFASKRLLNPMAVMAISSQYVAEMKSMACNNRDETLWFKRLDATSALETTGKHG</sequence>
<protein>
    <submittedName>
        <fullName evidence="1">Uncharacterized protein</fullName>
    </submittedName>
</protein>
<keyword evidence="2" id="KW-1185">Reference proteome</keyword>
<dbReference type="EMBL" id="JAKEKT020000004">
    <property type="protein sequence ID" value="KAL1650410.1"/>
    <property type="molecule type" value="Genomic_DNA"/>
</dbReference>
<proteinExistence type="predicted"/>
<comment type="caution">
    <text evidence="1">The sequence shown here is derived from an EMBL/GenBank/DDBJ whole genome shotgun (WGS) entry which is preliminary data.</text>
</comment>
<organism evidence="1 2">
    <name type="scientific">Diplodia intermedia</name>
    <dbReference type="NCBI Taxonomy" id="856260"/>
    <lineage>
        <taxon>Eukaryota</taxon>
        <taxon>Fungi</taxon>
        <taxon>Dikarya</taxon>
        <taxon>Ascomycota</taxon>
        <taxon>Pezizomycotina</taxon>
        <taxon>Dothideomycetes</taxon>
        <taxon>Dothideomycetes incertae sedis</taxon>
        <taxon>Botryosphaeriales</taxon>
        <taxon>Botryosphaeriaceae</taxon>
        <taxon>Diplodia</taxon>
    </lineage>
</organism>
<accession>A0ABR3U3K6</accession>